<protein>
    <submittedName>
        <fullName evidence="2">Uncharacterized protein</fullName>
    </submittedName>
</protein>
<sequence length="56" mass="6398">MARVPLVRHPWVIGHRPSQITDRKYTPNDASGSPKEQGFRQTSTFAEKGRNTKYKA</sequence>
<evidence type="ECO:0000313" key="3">
    <source>
        <dbReference type="Proteomes" id="UP000499080"/>
    </source>
</evidence>
<evidence type="ECO:0000313" key="2">
    <source>
        <dbReference type="EMBL" id="GBN65704.1"/>
    </source>
</evidence>
<dbReference type="Proteomes" id="UP000499080">
    <property type="component" value="Unassembled WGS sequence"/>
</dbReference>
<proteinExistence type="predicted"/>
<organism evidence="2 3">
    <name type="scientific">Araneus ventricosus</name>
    <name type="common">Orbweaver spider</name>
    <name type="synonym">Epeira ventricosa</name>
    <dbReference type="NCBI Taxonomy" id="182803"/>
    <lineage>
        <taxon>Eukaryota</taxon>
        <taxon>Metazoa</taxon>
        <taxon>Ecdysozoa</taxon>
        <taxon>Arthropoda</taxon>
        <taxon>Chelicerata</taxon>
        <taxon>Arachnida</taxon>
        <taxon>Araneae</taxon>
        <taxon>Araneomorphae</taxon>
        <taxon>Entelegynae</taxon>
        <taxon>Araneoidea</taxon>
        <taxon>Araneidae</taxon>
        <taxon>Araneus</taxon>
    </lineage>
</organism>
<comment type="caution">
    <text evidence="2">The sequence shown here is derived from an EMBL/GenBank/DDBJ whole genome shotgun (WGS) entry which is preliminary data.</text>
</comment>
<reference evidence="2 3" key="1">
    <citation type="journal article" date="2019" name="Sci. Rep.">
        <title>Orb-weaving spider Araneus ventricosus genome elucidates the spidroin gene catalogue.</title>
        <authorList>
            <person name="Kono N."/>
            <person name="Nakamura H."/>
            <person name="Ohtoshi R."/>
            <person name="Moran D.A.P."/>
            <person name="Shinohara A."/>
            <person name="Yoshida Y."/>
            <person name="Fujiwara M."/>
            <person name="Mori M."/>
            <person name="Tomita M."/>
            <person name="Arakawa K."/>
        </authorList>
    </citation>
    <scope>NUCLEOTIDE SEQUENCE [LARGE SCALE GENOMIC DNA]</scope>
</reference>
<keyword evidence="3" id="KW-1185">Reference proteome</keyword>
<feature type="non-terminal residue" evidence="2">
    <location>
        <position position="56"/>
    </location>
</feature>
<feature type="region of interest" description="Disordered" evidence="1">
    <location>
        <begin position="1"/>
        <end position="56"/>
    </location>
</feature>
<name>A0A4Y2QQP0_ARAVE</name>
<evidence type="ECO:0000256" key="1">
    <source>
        <dbReference type="SAM" id="MobiDB-lite"/>
    </source>
</evidence>
<dbReference type="EMBL" id="BGPR01222607">
    <property type="protein sequence ID" value="GBN65704.1"/>
    <property type="molecule type" value="Genomic_DNA"/>
</dbReference>
<accession>A0A4Y2QQP0</accession>
<gene>
    <name evidence="2" type="ORF">AVEN_161413_1</name>
</gene>
<dbReference type="AlphaFoldDB" id="A0A4Y2QQP0"/>